<accession>A0ACC1X5S2</accession>
<sequence>MELKQLGQEEQQLQWKSNSQPESMVTVTLGRVMSTLLAARSKKLHDSISRLSPDDKTTSLGSMDESLWFLYKYVRDAAERDEILDEVLVPMIEHSLRSKESKHGGQTIILLDWFFKDELLFQAVATNLANIITRKDDRYITLGWCTLVRTLLEYETAMDQHLLNGIREKYDALLKMLCSCIPHLSYIVCKGSTINDGFELPSRLSVSAADCLLSLTEALTKTPRVSTERQKSSNFKASDQHTTLISSATREKKGKPVHKSLELTNMEMEFLLWGHLQELISLVQRLLAWSKKSRPLHAKGLEKVVKWLQDINGQYGGIQAEAGSKVLKTGPLLLFSCWKHYCVLLHLEDRNFSKNCRELLDQYLSGIQYYSDNHSEEHMESKDGGLETRKFFLNCICLLLGRFDGKKFESIMSEYGTQISSVLLSQLRCHDDDVIDGVVCIFKTALFKLNHSPGSSFNNTRQIDSVLPLLLHLLDERDGTARAVAMLIAEYCSISADAYCLQEVFKRLASGNAVQRRNALDVVSELISSHSTNAHSNLAWQDIATNLLECLGDEEALIREQTSNLLPMIDPSVVLPGLVHLLYSSDEIVQSSASDACIRLLKYHSQKFEVICMLLDCLSNLNQSQDLPETAGCTREGSKLDSDRLFRLIPQWSESVQDWNSLVGPLIDKMFAEPSNAIIVRFLSCISEHLMKAADVVLYRVLLQMRGQKGIEESFFKWDCGIDKSVDSVKMQQYLFEHLCPLLVIRLLPLRVFDDLNSTIMYGQLLNELITNEFRGINIVQHECVAAFLLNRAFSKFEFEDVRKLAAELCGRIHPEVLLPIACSQLEHAAGSKDILKMKACLFSVCTLIVVRGKDSISHPAMLGIRKTLEAVLLWPSSDKDEVYKAQHGCIDCLALMICAELQSPELCKELPSLKNNFVKRSGDPGNSVSGNSVLTYVICHIINEENKNISRSKLVCEKAAIDGQVSLSFRLCMVNVLISACQKISDSGKRPFAKKALPLLIRAAEDITEPEIRSACIQVLFSAVYQLKSAVLPYSSDLLKLSLKFLGKESEKERIAGAKLMASLMASEDAILESVSGGLLEARSLLSSISSTDPSLDLRRLCNKLLACLTSS</sequence>
<dbReference type="Proteomes" id="UP001164539">
    <property type="component" value="Chromosome 11"/>
</dbReference>
<proteinExistence type="predicted"/>
<gene>
    <name evidence="1" type="ORF">OWV82_020083</name>
</gene>
<evidence type="ECO:0000313" key="1">
    <source>
        <dbReference type="EMBL" id="KAJ4706438.1"/>
    </source>
</evidence>
<evidence type="ECO:0000313" key="2">
    <source>
        <dbReference type="Proteomes" id="UP001164539"/>
    </source>
</evidence>
<dbReference type="EMBL" id="CM051404">
    <property type="protein sequence ID" value="KAJ4706438.1"/>
    <property type="molecule type" value="Genomic_DNA"/>
</dbReference>
<protein>
    <submittedName>
        <fullName evidence="1">ARM repeat superfamily protein</fullName>
    </submittedName>
</protein>
<keyword evidence="2" id="KW-1185">Reference proteome</keyword>
<name>A0ACC1X5S2_MELAZ</name>
<comment type="caution">
    <text evidence="1">The sequence shown here is derived from an EMBL/GenBank/DDBJ whole genome shotgun (WGS) entry which is preliminary data.</text>
</comment>
<reference evidence="1 2" key="1">
    <citation type="journal article" date="2023" name="Science">
        <title>Complex scaffold remodeling in plant triterpene biosynthesis.</title>
        <authorList>
            <person name="De La Pena R."/>
            <person name="Hodgson H."/>
            <person name="Liu J.C."/>
            <person name="Stephenson M.J."/>
            <person name="Martin A.C."/>
            <person name="Owen C."/>
            <person name="Harkess A."/>
            <person name="Leebens-Mack J."/>
            <person name="Jimenez L.E."/>
            <person name="Osbourn A."/>
            <person name="Sattely E.S."/>
        </authorList>
    </citation>
    <scope>NUCLEOTIDE SEQUENCE [LARGE SCALE GENOMIC DNA]</scope>
    <source>
        <strain evidence="2">cv. JPN11</strain>
        <tissue evidence="1">Leaf</tissue>
    </source>
</reference>
<organism evidence="1 2">
    <name type="scientific">Melia azedarach</name>
    <name type="common">Chinaberry tree</name>
    <dbReference type="NCBI Taxonomy" id="155640"/>
    <lineage>
        <taxon>Eukaryota</taxon>
        <taxon>Viridiplantae</taxon>
        <taxon>Streptophyta</taxon>
        <taxon>Embryophyta</taxon>
        <taxon>Tracheophyta</taxon>
        <taxon>Spermatophyta</taxon>
        <taxon>Magnoliopsida</taxon>
        <taxon>eudicotyledons</taxon>
        <taxon>Gunneridae</taxon>
        <taxon>Pentapetalae</taxon>
        <taxon>rosids</taxon>
        <taxon>malvids</taxon>
        <taxon>Sapindales</taxon>
        <taxon>Meliaceae</taxon>
        <taxon>Melia</taxon>
    </lineage>
</organism>